<evidence type="ECO:0000256" key="4">
    <source>
        <dbReference type="ARBA" id="ARBA00023136"/>
    </source>
</evidence>
<organism evidence="8 9">
    <name type="scientific">Mucuna pruriens</name>
    <name type="common">Velvet bean</name>
    <name type="synonym">Dolichos pruriens</name>
    <dbReference type="NCBI Taxonomy" id="157652"/>
    <lineage>
        <taxon>Eukaryota</taxon>
        <taxon>Viridiplantae</taxon>
        <taxon>Streptophyta</taxon>
        <taxon>Embryophyta</taxon>
        <taxon>Tracheophyta</taxon>
        <taxon>Spermatophyta</taxon>
        <taxon>Magnoliopsida</taxon>
        <taxon>eudicotyledons</taxon>
        <taxon>Gunneridae</taxon>
        <taxon>Pentapetalae</taxon>
        <taxon>rosids</taxon>
        <taxon>fabids</taxon>
        <taxon>Fabales</taxon>
        <taxon>Fabaceae</taxon>
        <taxon>Papilionoideae</taxon>
        <taxon>50 kb inversion clade</taxon>
        <taxon>NPAAA clade</taxon>
        <taxon>indigoferoid/millettioid clade</taxon>
        <taxon>Phaseoleae</taxon>
        <taxon>Mucuna</taxon>
    </lineage>
</organism>
<dbReference type="OrthoDB" id="1724173at2759"/>
<evidence type="ECO:0000313" key="8">
    <source>
        <dbReference type="EMBL" id="RDX97346.1"/>
    </source>
</evidence>
<evidence type="ECO:0000256" key="1">
    <source>
        <dbReference type="ARBA" id="ARBA00004141"/>
    </source>
</evidence>
<evidence type="ECO:0000256" key="5">
    <source>
        <dbReference type="PROSITE-ProRule" id="PRU00205"/>
    </source>
</evidence>
<feature type="transmembrane region" description="Helical" evidence="6">
    <location>
        <begin position="7"/>
        <end position="23"/>
    </location>
</feature>
<keyword evidence="2 5" id="KW-0812">Transmembrane</keyword>
<keyword evidence="9" id="KW-1185">Reference proteome</keyword>
<dbReference type="InterPro" id="IPR006634">
    <property type="entry name" value="TLC-dom"/>
</dbReference>
<dbReference type="AlphaFoldDB" id="A0A371H3T3"/>
<reference evidence="8" key="1">
    <citation type="submission" date="2018-05" db="EMBL/GenBank/DDBJ databases">
        <title>Draft genome of Mucuna pruriens seed.</title>
        <authorList>
            <person name="Nnadi N.E."/>
            <person name="Vos R."/>
            <person name="Hasami M.H."/>
            <person name="Devisetty U.K."/>
            <person name="Aguiy J.C."/>
        </authorList>
    </citation>
    <scope>NUCLEOTIDE SEQUENCE [LARGE SCALE GENOMIC DNA]</scope>
    <source>
        <strain evidence="8">JCA_2017</strain>
    </source>
</reference>
<dbReference type="Proteomes" id="UP000257109">
    <property type="component" value="Unassembled WGS sequence"/>
</dbReference>
<keyword evidence="4 5" id="KW-0472">Membrane</keyword>
<name>A0A371H3T3_MUCPR</name>
<feature type="non-terminal residue" evidence="8">
    <location>
        <position position="1"/>
    </location>
</feature>
<evidence type="ECO:0000313" key="9">
    <source>
        <dbReference type="Proteomes" id="UP000257109"/>
    </source>
</evidence>
<comment type="subcellular location">
    <subcellularLocation>
        <location evidence="1">Membrane</location>
        <topology evidence="1">Multi-pass membrane protein</topology>
    </subcellularLocation>
</comment>
<sequence>MVHLQVARILLFIYMFYHVYLHSGQVEKMHTFGQILVVVVPLVLSVMNLAWFVKIIKGLRKTIAKMQ</sequence>
<feature type="domain" description="TLC" evidence="7">
    <location>
        <begin position="1"/>
        <end position="64"/>
    </location>
</feature>
<evidence type="ECO:0000259" key="7">
    <source>
        <dbReference type="PROSITE" id="PS50922"/>
    </source>
</evidence>
<proteinExistence type="predicted"/>
<accession>A0A371H3T3</accession>
<feature type="transmembrane region" description="Helical" evidence="6">
    <location>
        <begin position="35"/>
        <end position="56"/>
    </location>
</feature>
<protein>
    <recommendedName>
        <fullName evidence="7">TLC domain-containing protein</fullName>
    </recommendedName>
</protein>
<evidence type="ECO:0000256" key="6">
    <source>
        <dbReference type="SAM" id="Phobius"/>
    </source>
</evidence>
<keyword evidence="3 6" id="KW-1133">Transmembrane helix</keyword>
<gene>
    <name evidence="8" type="ORF">CR513_19887</name>
</gene>
<dbReference type="GO" id="GO:0016020">
    <property type="term" value="C:membrane"/>
    <property type="evidence" value="ECO:0007669"/>
    <property type="project" value="UniProtKB-SubCell"/>
</dbReference>
<dbReference type="Pfam" id="PF03798">
    <property type="entry name" value="TRAM_LAG1_CLN8"/>
    <property type="match status" value="1"/>
</dbReference>
<dbReference type="PROSITE" id="PS50922">
    <property type="entry name" value="TLC"/>
    <property type="match status" value="1"/>
</dbReference>
<dbReference type="STRING" id="157652.A0A371H3T3"/>
<dbReference type="EMBL" id="QJKJ01003677">
    <property type="protein sequence ID" value="RDX97346.1"/>
    <property type="molecule type" value="Genomic_DNA"/>
</dbReference>
<comment type="caution">
    <text evidence="8">The sequence shown here is derived from an EMBL/GenBank/DDBJ whole genome shotgun (WGS) entry which is preliminary data.</text>
</comment>
<evidence type="ECO:0000256" key="3">
    <source>
        <dbReference type="ARBA" id="ARBA00022989"/>
    </source>
</evidence>
<evidence type="ECO:0000256" key="2">
    <source>
        <dbReference type="ARBA" id="ARBA00022692"/>
    </source>
</evidence>